<evidence type="ECO:0000256" key="2">
    <source>
        <dbReference type="ARBA" id="ARBA00022723"/>
    </source>
</evidence>
<reference evidence="9" key="2">
    <citation type="journal article" date="2010" name="Nature">
        <title>Comparative genomics reveals mobile pathogenicity chromosomes in Fusarium.</title>
        <authorList>
            <person name="Ma L.J."/>
            <person name="van der Does H.C."/>
            <person name="Borkovich K.A."/>
            <person name="Coleman J.J."/>
            <person name="Daboussi M.J."/>
            <person name="Di Pietro A."/>
            <person name="Dufresne M."/>
            <person name="Freitag M."/>
            <person name="Grabherr M."/>
            <person name="Henrissat B."/>
            <person name="Houterman P.M."/>
            <person name="Kang S."/>
            <person name="Shim W.B."/>
            <person name="Woloshuk C."/>
            <person name="Xie X."/>
            <person name="Xu J.R."/>
            <person name="Antoniw J."/>
            <person name="Baker S.E."/>
            <person name="Bluhm B.H."/>
            <person name="Breakspear A."/>
            <person name="Brown D.W."/>
            <person name="Butchko R.A."/>
            <person name="Chapman S."/>
            <person name="Coulson R."/>
            <person name="Coutinho P.M."/>
            <person name="Danchin E.G."/>
            <person name="Diener A."/>
            <person name="Gale L.R."/>
            <person name="Gardiner D.M."/>
            <person name="Goff S."/>
            <person name="Hammond-Kosack K.E."/>
            <person name="Hilburn K."/>
            <person name="Hua-Van A."/>
            <person name="Jonkers W."/>
            <person name="Kazan K."/>
            <person name="Kodira C.D."/>
            <person name="Koehrsen M."/>
            <person name="Kumar L."/>
            <person name="Lee Y.H."/>
            <person name="Li L."/>
            <person name="Manners J.M."/>
            <person name="Miranda-Saavedra D."/>
            <person name="Mukherjee M."/>
            <person name="Park G."/>
            <person name="Park J."/>
            <person name="Park S.Y."/>
            <person name="Proctor R.H."/>
            <person name="Regev A."/>
            <person name="Ruiz-Roldan M.C."/>
            <person name="Sain D."/>
            <person name="Sakthikumar S."/>
            <person name="Sykes S."/>
            <person name="Schwartz D.C."/>
            <person name="Turgeon B.G."/>
            <person name="Wapinski I."/>
            <person name="Yoder O."/>
            <person name="Young S."/>
            <person name="Zeng Q."/>
            <person name="Zhou S."/>
            <person name="Galagan J."/>
            <person name="Cuomo C.A."/>
            <person name="Kistler H.C."/>
            <person name="Rep M."/>
        </authorList>
    </citation>
    <scope>NUCLEOTIDE SEQUENCE [LARGE SCALE GENOMIC DNA]</scope>
    <source>
        <strain evidence="9">4287</strain>
    </source>
</reference>
<dbReference type="Gene3D" id="4.10.240.10">
    <property type="entry name" value="Zn(2)-C6 fungal-type DNA-binding domain"/>
    <property type="match status" value="1"/>
</dbReference>
<evidence type="ECO:0000256" key="1">
    <source>
        <dbReference type="ARBA" id="ARBA00004123"/>
    </source>
</evidence>
<dbReference type="Proteomes" id="UP000009097">
    <property type="component" value="Unassembled WGS sequence"/>
</dbReference>
<protein>
    <recommendedName>
        <fullName evidence="8">Zn(2)-C6 fungal-type domain-containing protein</fullName>
    </recommendedName>
</protein>
<sequence>MDSARAPDSTPRPFRRPRACKGCRTAKVRCSGGEPCQRCVRRGAECIFASDKDFVSVSERYLRDLQQRLFEKEHGILAESASEPKQAPVTSPQGQVEISRSSCVQAAVSITNPASPILSQTHTSTRDLPQRITRLCSSPLLPSAQARVAYNKPQLEQQPSSLTNPRQPVTSSISPITSSITPTAHSHPAEGESQDGDQVRRPRNSLLGSEFAYVHDSQSSLFLFLGPTSTWTFCRRVFTVLENAADSPDAPLAPLNLDGTAFVLQWQSKLEVDADDLLRLPPMDHALFLYNTVKFRLGELFCIIDEPSFLEIFYLFHKNPLGTAQEHRLWFIEYLLILALGKALTSGYGSTSRAKTTLNGSYLAARALSLLPDIAVLQNKRPALLAMRVLSLSALYLHAVDMRSAAYQYMGQAFRLALHDGLHRRMPKDVCPKLVAEFSNTWWGIYVLDQEISAGLGCPSTLSQDYITTSTPDLLSSDHLEKALSLRVRLSRLVLTITSCSYSFDQESVSDFVRDTTSNLHSLAELSRDIDQTISFYRTSGGEPPQMFININLSYHYCIVLATRPLIIWLLTRNFSPGVEPQWLTGPGATLIEKSGQSAGAILSALDDLAQIDIIEAFLPFHLEYAFSAATLLTILSAFLPSHIQQFEWRQSVAVIFEALMCKGSVTVGLRRTELEHLETLLAPHRNEESASERCYLPTEPSSLNPSTPHRSWGGRASGGQGQDDQTPVGSCPDDTGLSTGLSTGLWDFAVSHVGLEEILSLAREFENDDPIPWLLSPDFV</sequence>
<dbReference type="CDD" id="cd12148">
    <property type="entry name" value="fungal_TF_MHR"/>
    <property type="match status" value="1"/>
</dbReference>
<dbReference type="Pfam" id="PF04082">
    <property type="entry name" value="Fungal_trans"/>
    <property type="match status" value="1"/>
</dbReference>
<dbReference type="InterPro" id="IPR007219">
    <property type="entry name" value="XnlR_reg_dom"/>
</dbReference>
<dbReference type="PANTHER" id="PTHR47540:SF6">
    <property type="entry name" value="ZN(II)2CYS6 TRANSCRIPTION FACTOR (EUROFUNG)"/>
    <property type="match status" value="1"/>
</dbReference>
<dbReference type="GO" id="GO:0005634">
    <property type="term" value="C:nucleus"/>
    <property type="evidence" value="ECO:0007669"/>
    <property type="project" value="UniProtKB-SubCell"/>
</dbReference>
<dbReference type="SMART" id="SM00906">
    <property type="entry name" value="Fungal_trans"/>
    <property type="match status" value="1"/>
</dbReference>
<accession>A0A0J9UFQ0</accession>
<dbReference type="EMBL" id="DS231697">
    <property type="protein sequence ID" value="KNA98203.1"/>
    <property type="molecule type" value="Genomic_DNA"/>
</dbReference>
<evidence type="ECO:0000256" key="3">
    <source>
        <dbReference type="ARBA" id="ARBA00023015"/>
    </source>
</evidence>
<evidence type="ECO:0000259" key="8">
    <source>
        <dbReference type="PROSITE" id="PS50048"/>
    </source>
</evidence>
<reference evidence="9" key="1">
    <citation type="submission" date="2007-04" db="EMBL/GenBank/DDBJ databases">
        <authorList>
            <consortium name="The Broad Institute Genome Sequencing Platform"/>
            <person name="Birren B."/>
            <person name="Lander E."/>
            <person name="Galagan J."/>
            <person name="Nusbaum C."/>
            <person name="Devon K."/>
            <person name="Ma L.-J."/>
            <person name="Jaffe D."/>
            <person name="Butler J."/>
            <person name="Alvarez P."/>
            <person name="Gnerre S."/>
            <person name="Grabherr M."/>
            <person name="Kleber M."/>
            <person name="Mauceli E."/>
            <person name="Brockman W."/>
            <person name="MacCallum I.A."/>
            <person name="Young S."/>
            <person name="LaButti K."/>
            <person name="DeCaprio D."/>
            <person name="Crawford M."/>
            <person name="Koehrsen M."/>
            <person name="Engels R."/>
            <person name="Montgomery P."/>
            <person name="Pearson M."/>
            <person name="Howarth C."/>
            <person name="Larson L."/>
            <person name="White J."/>
            <person name="O'Leary S."/>
            <person name="Kodira C."/>
            <person name="Zeng Q."/>
            <person name="Yandava C."/>
            <person name="Alvarado L."/>
            <person name="Kistler C."/>
            <person name="Shim W.-B."/>
            <person name="Kang S."/>
            <person name="Woloshuk C."/>
        </authorList>
    </citation>
    <scope>NUCLEOTIDE SEQUENCE</scope>
    <source>
        <strain evidence="9">4287</strain>
    </source>
</reference>
<keyword evidence="2" id="KW-0479">Metal-binding</keyword>
<keyword evidence="4" id="KW-0238">DNA-binding</keyword>
<proteinExistence type="predicted"/>
<dbReference type="GeneID" id="28944792"/>
<evidence type="ECO:0000256" key="5">
    <source>
        <dbReference type="ARBA" id="ARBA00023163"/>
    </source>
</evidence>
<dbReference type="AlphaFoldDB" id="A0A0J9UFQ0"/>
<dbReference type="GO" id="GO:0045944">
    <property type="term" value="P:positive regulation of transcription by RNA polymerase II"/>
    <property type="evidence" value="ECO:0007669"/>
    <property type="project" value="TreeGrafter"/>
</dbReference>
<dbReference type="GO" id="GO:0006351">
    <property type="term" value="P:DNA-templated transcription"/>
    <property type="evidence" value="ECO:0007669"/>
    <property type="project" value="InterPro"/>
</dbReference>
<feature type="compositionally biased region" description="Polar residues" evidence="7">
    <location>
        <begin position="154"/>
        <end position="169"/>
    </location>
</feature>
<organism evidence="9 10">
    <name type="scientific">Fusarium oxysporum f. sp. lycopersici (strain 4287 / CBS 123668 / FGSC 9935 / NRRL 34936)</name>
    <name type="common">Fusarium vascular wilt of tomato</name>
    <dbReference type="NCBI Taxonomy" id="426428"/>
    <lineage>
        <taxon>Eukaryota</taxon>
        <taxon>Fungi</taxon>
        <taxon>Dikarya</taxon>
        <taxon>Ascomycota</taxon>
        <taxon>Pezizomycotina</taxon>
        <taxon>Sordariomycetes</taxon>
        <taxon>Hypocreomycetidae</taxon>
        <taxon>Hypocreales</taxon>
        <taxon>Nectriaceae</taxon>
        <taxon>Fusarium</taxon>
        <taxon>Fusarium oxysporum species complex</taxon>
    </lineage>
</organism>
<evidence type="ECO:0000256" key="4">
    <source>
        <dbReference type="ARBA" id="ARBA00023125"/>
    </source>
</evidence>
<evidence type="ECO:0000256" key="7">
    <source>
        <dbReference type="SAM" id="MobiDB-lite"/>
    </source>
</evidence>
<keyword evidence="3" id="KW-0805">Transcription regulation</keyword>
<feature type="compositionally biased region" description="Low complexity" evidence="7">
    <location>
        <begin position="170"/>
        <end position="183"/>
    </location>
</feature>
<dbReference type="InterPro" id="IPR036864">
    <property type="entry name" value="Zn2-C6_fun-type_DNA-bd_sf"/>
</dbReference>
<dbReference type="GO" id="GO:0043565">
    <property type="term" value="F:sequence-specific DNA binding"/>
    <property type="evidence" value="ECO:0007669"/>
    <property type="project" value="TreeGrafter"/>
</dbReference>
<feature type="domain" description="Zn(2)-C6 fungal-type" evidence="8">
    <location>
        <begin position="19"/>
        <end position="48"/>
    </location>
</feature>
<dbReference type="PROSITE" id="PS50048">
    <property type="entry name" value="ZN2_CY6_FUNGAL_2"/>
    <property type="match status" value="1"/>
</dbReference>
<dbReference type="SMART" id="SM00066">
    <property type="entry name" value="GAL4"/>
    <property type="match status" value="1"/>
</dbReference>
<dbReference type="OrthoDB" id="3266505at2759"/>
<keyword evidence="5" id="KW-0804">Transcription</keyword>
<dbReference type="GO" id="GO:0000981">
    <property type="term" value="F:DNA-binding transcription factor activity, RNA polymerase II-specific"/>
    <property type="evidence" value="ECO:0007669"/>
    <property type="project" value="InterPro"/>
</dbReference>
<gene>
    <name evidence="9" type="ORF">FOXG_02607</name>
</gene>
<feature type="region of interest" description="Disordered" evidence="7">
    <location>
        <begin position="154"/>
        <end position="202"/>
    </location>
</feature>
<dbReference type="RefSeq" id="XP_018236249.1">
    <property type="nucleotide sequence ID" value="XM_018380069.1"/>
</dbReference>
<dbReference type="PROSITE" id="PS00463">
    <property type="entry name" value="ZN2_CY6_FUNGAL_1"/>
    <property type="match status" value="1"/>
</dbReference>
<dbReference type="Pfam" id="PF00172">
    <property type="entry name" value="Zn_clus"/>
    <property type="match status" value="1"/>
</dbReference>
<keyword evidence="6" id="KW-0539">Nucleus</keyword>
<name>A0A0J9UFQ0_FUSO4</name>
<feature type="compositionally biased region" description="Polar residues" evidence="7">
    <location>
        <begin position="700"/>
        <end position="710"/>
    </location>
</feature>
<evidence type="ECO:0000313" key="9">
    <source>
        <dbReference type="EMBL" id="KNA98203.1"/>
    </source>
</evidence>
<dbReference type="InterPro" id="IPR001138">
    <property type="entry name" value="Zn2Cys6_DnaBD"/>
</dbReference>
<dbReference type="InterPro" id="IPR051711">
    <property type="entry name" value="Stress_Response_Reg"/>
</dbReference>
<dbReference type="GO" id="GO:0008270">
    <property type="term" value="F:zinc ion binding"/>
    <property type="evidence" value="ECO:0007669"/>
    <property type="project" value="InterPro"/>
</dbReference>
<dbReference type="VEuPathDB" id="FungiDB:FOXG_02607"/>
<dbReference type="KEGG" id="fox:FOXG_02607"/>
<comment type="subcellular location">
    <subcellularLocation>
        <location evidence="1">Nucleus</location>
    </subcellularLocation>
</comment>
<dbReference type="PANTHER" id="PTHR47540">
    <property type="entry name" value="THIAMINE REPRESSIBLE GENES REGULATORY PROTEIN THI5"/>
    <property type="match status" value="1"/>
</dbReference>
<feature type="region of interest" description="Disordered" evidence="7">
    <location>
        <begin position="692"/>
        <end position="737"/>
    </location>
</feature>
<dbReference type="SUPFAM" id="SSF57701">
    <property type="entry name" value="Zn2/Cys6 DNA-binding domain"/>
    <property type="match status" value="1"/>
</dbReference>
<evidence type="ECO:0000313" key="10">
    <source>
        <dbReference type="Proteomes" id="UP000009097"/>
    </source>
</evidence>
<evidence type="ECO:0000256" key="6">
    <source>
        <dbReference type="ARBA" id="ARBA00023242"/>
    </source>
</evidence>
<dbReference type="CDD" id="cd00067">
    <property type="entry name" value="GAL4"/>
    <property type="match status" value="1"/>
</dbReference>